<comment type="caution">
    <text evidence="2">The sequence shown here is derived from an EMBL/GenBank/DDBJ whole genome shotgun (WGS) entry which is preliminary data.</text>
</comment>
<protein>
    <submittedName>
        <fullName evidence="2">Uncharacterized protein</fullName>
    </submittedName>
</protein>
<evidence type="ECO:0000313" key="2">
    <source>
        <dbReference type="EMBL" id="RKH44017.1"/>
    </source>
</evidence>
<evidence type="ECO:0000313" key="3">
    <source>
        <dbReference type="Proteomes" id="UP000273405"/>
    </source>
</evidence>
<accession>A0A3A8NI15</accession>
<feature type="compositionally biased region" description="Basic and acidic residues" evidence="1">
    <location>
        <begin position="107"/>
        <end position="117"/>
    </location>
</feature>
<proteinExistence type="predicted"/>
<name>A0A3A8NI15_9BACT</name>
<organism evidence="2 3">
    <name type="scientific">Corallococcus sicarius</name>
    <dbReference type="NCBI Taxonomy" id="2316726"/>
    <lineage>
        <taxon>Bacteria</taxon>
        <taxon>Pseudomonadati</taxon>
        <taxon>Myxococcota</taxon>
        <taxon>Myxococcia</taxon>
        <taxon>Myxococcales</taxon>
        <taxon>Cystobacterineae</taxon>
        <taxon>Myxococcaceae</taxon>
        <taxon>Corallococcus</taxon>
    </lineage>
</organism>
<feature type="region of interest" description="Disordered" evidence="1">
    <location>
        <begin position="94"/>
        <end position="117"/>
    </location>
</feature>
<dbReference type="AlphaFoldDB" id="A0A3A8NI15"/>
<reference evidence="3" key="1">
    <citation type="submission" date="2018-09" db="EMBL/GenBank/DDBJ databases">
        <authorList>
            <person name="Livingstone P.G."/>
            <person name="Whitworth D.E."/>
        </authorList>
    </citation>
    <scope>NUCLEOTIDE SEQUENCE [LARGE SCALE GENOMIC DNA]</scope>
    <source>
        <strain evidence="3">CA040B</strain>
    </source>
</reference>
<evidence type="ECO:0000256" key="1">
    <source>
        <dbReference type="SAM" id="MobiDB-lite"/>
    </source>
</evidence>
<keyword evidence="3" id="KW-1185">Reference proteome</keyword>
<dbReference type="Proteomes" id="UP000273405">
    <property type="component" value="Unassembled WGS sequence"/>
</dbReference>
<gene>
    <name evidence="2" type="ORF">D7X12_11670</name>
</gene>
<dbReference type="EMBL" id="RAWG01000057">
    <property type="protein sequence ID" value="RKH44017.1"/>
    <property type="molecule type" value="Genomic_DNA"/>
</dbReference>
<sequence length="117" mass="12441">MFTMDGATDLLLPCGAGFVRSVHRAGAARVLFSLQTPLAWIHRLSLPIVSVSLGRRGAWTARARRRSHPHGTPCLRGGPPVTVPAEVHQAGAVRDASTLKPASTPAAREHVQREAPA</sequence>